<dbReference type="Pfam" id="PF15316">
    <property type="entry name" value="MDFI"/>
    <property type="match status" value="1"/>
</dbReference>
<accession>A0AAV7LZB5</accession>
<gene>
    <name evidence="3" type="ORF">NDU88_000862</name>
</gene>
<evidence type="ECO:0000313" key="3">
    <source>
        <dbReference type="EMBL" id="KAJ1095704.1"/>
    </source>
</evidence>
<dbReference type="Proteomes" id="UP001066276">
    <property type="component" value="Chromosome 10"/>
</dbReference>
<reference evidence="3" key="1">
    <citation type="journal article" date="2022" name="bioRxiv">
        <title>Sequencing and chromosome-scale assembly of the giantPleurodeles waltlgenome.</title>
        <authorList>
            <person name="Brown T."/>
            <person name="Elewa A."/>
            <person name="Iarovenko S."/>
            <person name="Subramanian E."/>
            <person name="Araus A.J."/>
            <person name="Petzold A."/>
            <person name="Susuki M."/>
            <person name="Suzuki K.-i.T."/>
            <person name="Hayashi T."/>
            <person name="Toyoda A."/>
            <person name="Oliveira C."/>
            <person name="Osipova E."/>
            <person name="Leigh N.D."/>
            <person name="Simon A."/>
            <person name="Yun M.H."/>
        </authorList>
    </citation>
    <scope>NUCLEOTIDE SEQUENCE</scope>
    <source>
        <strain evidence="3">20211129_DDA</strain>
        <tissue evidence="3">Liver</tissue>
    </source>
</reference>
<dbReference type="PANTHER" id="PTHR15304:SF4">
    <property type="entry name" value="MYOD FAMILY INHIBITOR-LIKE"/>
    <property type="match status" value="1"/>
</dbReference>
<evidence type="ECO:0000256" key="1">
    <source>
        <dbReference type="ARBA" id="ARBA00025778"/>
    </source>
</evidence>
<organism evidence="3 4">
    <name type="scientific">Pleurodeles waltl</name>
    <name type="common">Iberian ribbed newt</name>
    <dbReference type="NCBI Taxonomy" id="8319"/>
    <lineage>
        <taxon>Eukaryota</taxon>
        <taxon>Metazoa</taxon>
        <taxon>Chordata</taxon>
        <taxon>Craniata</taxon>
        <taxon>Vertebrata</taxon>
        <taxon>Euteleostomi</taxon>
        <taxon>Amphibia</taxon>
        <taxon>Batrachia</taxon>
        <taxon>Caudata</taxon>
        <taxon>Salamandroidea</taxon>
        <taxon>Salamandridae</taxon>
        <taxon>Pleurodelinae</taxon>
        <taxon>Pleurodeles</taxon>
    </lineage>
</organism>
<proteinExistence type="inferred from homology"/>
<feature type="region of interest" description="Disordered" evidence="2">
    <location>
        <begin position="1"/>
        <end position="99"/>
    </location>
</feature>
<name>A0AAV7LZB5_PLEWA</name>
<comment type="caution">
    <text evidence="3">The sequence shown here is derived from an EMBL/GenBank/DDBJ whole genome shotgun (WGS) entry which is preliminary data.</text>
</comment>
<sequence>MHAGPCNTYEGGDGWPDNQKSMAGEDCNTSENTALIPQPSPGERTGIDSSLPQEASPAVITPPCCSKDVPPPYSSGKEKGGGTQPVCQPPRPTAARVLPTKVRIGSSSSVCTKSSRKSQSSYKSAASQIQEVAGDDRCVHCILAVLFCEFLTLCSEIVGCLTCGGCGEEEQRRRRCLDSGSGTNGKEVIVDRHVG</sequence>
<comment type="similarity">
    <text evidence="1">Belongs to the MDFI family.</text>
</comment>
<evidence type="ECO:0000256" key="2">
    <source>
        <dbReference type="SAM" id="MobiDB-lite"/>
    </source>
</evidence>
<dbReference type="PANTHER" id="PTHR15304">
    <property type="entry name" value="MYOD FAMILY INHIBITOR"/>
    <property type="match status" value="1"/>
</dbReference>
<dbReference type="AlphaFoldDB" id="A0AAV7LZB5"/>
<dbReference type="InterPro" id="IPR026134">
    <property type="entry name" value="MDFI/MDFIC"/>
</dbReference>
<keyword evidence="4" id="KW-1185">Reference proteome</keyword>
<dbReference type="GO" id="GO:0010468">
    <property type="term" value="P:regulation of gene expression"/>
    <property type="evidence" value="ECO:0007669"/>
    <property type="project" value="UniProtKB-ARBA"/>
</dbReference>
<dbReference type="EMBL" id="JANPWB010000014">
    <property type="protein sequence ID" value="KAJ1095704.1"/>
    <property type="molecule type" value="Genomic_DNA"/>
</dbReference>
<protein>
    <submittedName>
        <fullName evidence="3">Uncharacterized protein</fullName>
    </submittedName>
</protein>
<evidence type="ECO:0000313" key="4">
    <source>
        <dbReference type="Proteomes" id="UP001066276"/>
    </source>
</evidence>